<proteinExistence type="inferred from homology"/>
<accession>A0AAW1XC86</accession>
<evidence type="ECO:0000313" key="5">
    <source>
        <dbReference type="Proteomes" id="UP001457282"/>
    </source>
</evidence>
<comment type="caution">
    <text evidence="4">The sequence shown here is derived from an EMBL/GenBank/DDBJ whole genome shotgun (WGS) entry which is preliminary data.</text>
</comment>
<feature type="domain" description="Jacalin-type lectin" evidence="3">
    <location>
        <begin position="14"/>
        <end position="88"/>
    </location>
</feature>
<evidence type="ECO:0000313" key="4">
    <source>
        <dbReference type="EMBL" id="KAK9933939.1"/>
    </source>
</evidence>
<sequence>MAQSVEEPNDKGKTFSVGPYGGTEGRAWDDGIYSTVKTVMICHDAFCIRWIRIQYVFAGRLFWSEIHGPTNYNDHIHTVSPATITLSS</sequence>
<dbReference type="InterPro" id="IPR001229">
    <property type="entry name" value="Jacalin-like_lectin_dom"/>
</dbReference>
<dbReference type="SUPFAM" id="SSF51101">
    <property type="entry name" value="Mannose-binding lectins"/>
    <property type="match status" value="1"/>
</dbReference>
<evidence type="ECO:0000259" key="3">
    <source>
        <dbReference type="PROSITE" id="PS51752"/>
    </source>
</evidence>
<dbReference type="AlphaFoldDB" id="A0AAW1XC86"/>
<name>A0AAW1XC86_RUBAR</name>
<organism evidence="4 5">
    <name type="scientific">Rubus argutus</name>
    <name type="common">Southern blackberry</name>
    <dbReference type="NCBI Taxonomy" id="59490"/>
    <lineage>
        <taxon>Eukaryota</taxon>
        <taxon>Viridiplantae</taxon>
        <taxon>Streptophyta</taxon>
        <taxon>Embryophyta</taxon>
        <taxon>Tracheophyta</taxon>
        <taxon>Spermatophyta</taxon>
        <taxon>Magnoliopsida</taxon>
        <taxon>eudicotyledons</taxon>
        <taxon>Gunneridae</taxon>
        <taxon>Pentapetalae</taxon>
        <taxon>rosids</taxon>
        <taxon>fabids</taxon>
        <taxon>Rosales</taxon>
        <taxon>Rosaceae</taxon>
        <taxon>Rosoideae</taxon>
        <taxon>Rosoideae incertae sedis</taxon>
        <taxon>Rubus</taxon>
    </lineage>
</organism>
<dbReference type="Gene3D" id="2.100.10.30">
    <property type="entry name" value="Jacalin-like lectin domain"/>
    <property type="match status" value="1"/>
</dbReference>
<evidence type="ECO:0000256" key="2">
    <source>
        <dbReference type="ARBA" id="ARBA00022734"/>
    </source>
</evidence>
<gene>
    <name evidence="4" type="ORF">M0R45_021108</name>
</gene>
<keyword evidence="2" id="KW-0430">Lectin</keyword>
<dbReference type="Proteomes" id="UP001457282">
    <property type="component" value="Unassembled WGS sequence"/>
</dbReference>
<dbReference type="PROSITE" id="PS51752">
    <property type="entry name" value="JACALIN_LECTIN"/>
    <property type="match status" value="1"/>
</dbReference>
<keyword evidence="5" id="KW-1185">Reference proteome</keyword>
<protein>
    <recommendedName>
        <fullName evidence="3">Jacalin-type lectin domain-containing protein</fullName>
    </recommendedName>
</protein>
<dbReference type="GO" id="GO:0030246">
    <property type="term" value="F:carbohydrate binding"/>
    <property type="evidence" value="ECO:0007669"/>
    <property type="project" value="UniProtKB-KW"/>
</dbReference>
<dbReference type="InterPro" id="IPR036404">
    <property type="entry name" value="Jacalin-like_lectin_dom_sf"/>
</dbReference>
<dbReference type="EMBL" id="JBEDUW010000004">
    <property type="protein sequence ID" value="KAK9933939.1"/>
    <property type="molecule type" value="Genomic_DNA"/>
</dbReference>
<dbReference type="Pfam" id="PF01419">
    <property type="entry name" value="Jacalin"/>
    <property type="match status" value="1"/>
</dbReference>
<reference evidence="4 5" key="1">
    <citation type="journal article" date="2023" name="G3 (Bethesda)">
        <title>A chromosome-length genome assembly and annotation of blackberry (Rubus argutus, cv. 'Hillquist').</title>
        <authorList>
            <person name="Bruna T."/>
            <person name="Aryal R."/>
            <person name="Dudchenko O."/>
            <person name="Sargent D.J."/>
            <person name="Mead D."/>
            <person name="Buti M."/>
            <person name="Cavallini A."/>
            <person name="Hytonen T."/>
            <person name="Andres J."/>
            <person name="Pham M."/>
            <person name="Weisz D."/>
            <person name="Mascagni F."/>
            <person name="Usai G."/>
            <person name="Natali L."/>
            <person name="Bassil N."/>
            <person name="Fernandez G.E."/>
            <person name="Lomsadze A."/>
            <person name="Armour M."/>
            <person name="Olukolu B."/>
            <person name="Poorten T."/>
            <person name="Britton C."/>
            <person name="Davik J."/>
            <person name="Ashrafi H."/>
            <person name="Aiden E.L."/>
            <person name="Borodovsky M."/>
            <person name="Worthington M."/>
        </authorList>
    </citation>
    <scope>NUCLEOTIDE SEQUENCE [LARGE SCALE GENOMIC DNA]</scope>
    <source>
        <strain evidence="4">PI 553951</strain>
    </source>
</reference>
<evidence type="ECO:0000256" key="1">
    <source>
        <dbReference type="ARBA" id="ARBA00006568"/>
    </source>
</evidence>
<comment type="similarity">
    <text evidence="1">Belongs to the jacalin lectin family.</text>
</comment>